<evidence type="ECO:0000313" key="2">
    <source>
        <dbReference type="EMBL" id="AFZ28584.1"/>
    </source>
</evidence>
<keyword evidence="3" id="KW-1185">Reference proteome</keyword>
<dbReference type="AlphaFoldDB" id="K9X916"/>
<organism evidence="2 3">
    <name type="scientific">Cylindrospermum stagnale PCC 7417</name>
    <dbReference type="NCBI Taxonomy" id="56107"/>
    <lineage>
        <taxon>Bacteria</taxon>
        <taxon>Bacillati</taxon>
        <taxon>Cyanobacteriota</taxon>
        <taxon>Cyanophyceae</taxon>
        <taxon>Nostocales</taxon>
        <taxon>Nostocaceae</taxon>
        <taxon>Cylindrospermum</taxon>
    </lineage>
</organism>
<evidence type="ECO:0000259" key="1">
    <source>
        <dbReference type="Pfam" id="PF13612"/>
    </source>
</evidence>
<gene>
    <name evidence="2" type="ORF">Cylst_6364</name>
</gene>
<dbReference type="HOGENOM" id="CLU_073308_2_2_3"/>
<dbReference type="KEGG" id="csg:Cylst_6364"/>
<dbReference type="NCBIfam" id="NF033520">
    <property type="entry name" value="transpos_IS982"/>
    <property type="match status" value="1"/>
</dbReference>
<dbReference type="Pfam" id="PF13612">
    <property type="entry name" value="DDE_Tnp_1_3"/>
    <property type="match status" value="1"/>
</dbReference>
<feature type="domain" description="Transposase DDE" evidence="1">
    <location>
        <begin position="102"/>
        <end position="238"/>
    </location>
</feature>
<dbReference type="eggNOG" id="COG3039">
    <property type="taxonomic scope" value="Bacteria"/>
</dbReference>
<sequence length="275" mass="31654">MLNEIVTIYAIVDDLLKRIGHREDMRREMSDAEIITTAIIAAMFFSGNHSGACSYMKDHNLIPQMLEKSRFNRRLHHVSMLINDLFHQVGTALKQISENTEYLLDSFPVPICDNIRIFNAKLIQSEEYRGYIASKKRYFYGVRVQLLTTKTGIPVEFVFMPASATDIRGLSALPLNLLPGSQVYADSAYLDYTVEDDLVQTSHIEIQVMRKKNSKRQDAPWNQYIKQSIRHYIETVQSGITRAFPKSIHAVTYQGFLLKLQAFIFAYTLQQAFIE</sequence>
<keyword evidence="2" id="KW-0614">Plasmid</keyword>
<dbReference type="RefSeq" id="WP_015186481.1">
    <property type="nucleotide sequence ID" value="NC_019744.1"/>
</dbReference>
<name>K9X916_9NOST</name>
<geneLocation type="plasmid" evidence="2 3">
    <name>pCYLST.02</name>
</geneLocation>
<dbReference type="PATRIC" id="fig|56107.3.peg.7386"/>
<dbReference type="Proteomes" id="UP000010475">
    <property type="component" value="Plasmid pCYLST.02"/>
</dbReference>
<protein>
    <submittedName>
        <fullName evidence="2">Transposase family protein</fullName>
    </submittedName>
</protein>
<dbReference type="EMBL" id="CP003644">
    <property type="protein sequence ID" value="AFZ28584.1"/>
    <property type="molecule type" value="Genomic_DNA"/>
</dbReference>
<accession>K9X916</accession>
<dbReference type="InterPro" id="IPR025668">
    <property type="entry name" value="Tnp_DDE_dom"/>
</dbReference>
<reference evidence="2 3" key="1">
    <citation type="submission" date="2012-06" db="EMBL/GenBank/DDBJ databases">
        <title>Finished plasmid 2 of genome of Cylindrospermum stagnale PCC 7417.</title>
        <authorList>
            <consortium name="US DOE Joint Genome Institute"/>
            <person name="Gugger M."/>
            <person name="Coursin T."/>
            <person name="Rippka R."/>
            <person name="Tandeau De Marsac N."/>
            <person name="Huntemann M."/>
            <person name="Wei C.-L."/>
            <person name="Han J."/>
            <person name="Detter J.C."/>
            <person name="Han C."/>
            <person name="Tapia R."/>
            <person name="Davenport K."/>
            <person name="Daligault H."/>
            <person name="Erkkila T."/>
            <person name="Gu W."/>
            <person name="Munk A.C.C."/>
            <person name="Teshima H."/>
            <person name="Xu Y."/>
            <person name="Chain P."/>
            <person name="Chen A."/>
            <person name="Krypides N."/>
            <person name="Mavromatis K."/>
            <person name="Markowitz V."/>
            <person name="Szeto E."/>
            <person name="Ivanova N."/>
            <person name="Mikhailova N."/>
            <person name="Ovchinnikova G."/>
            <person name="Pagani I."/>
            <person name="Pati A."/>
            <person name="Goodwin L."/>
            <person name="Peters L."/>
            <person name="Pitluck S."/>
            <person name="Woyke T."/>
            <person name="Kerfeld C."/>
        </authorList>
    </citation>
    <scope>NUCLEOTIDE SEQUENCE [LARGE SCALE GENOMIC DNA]</scope>
    <source>
        <strain evidence="2 3">PCC 7417</strain>
        <plasmid evidence="3">Plasmid pCYLST.02</plasmid>
    </source>
</reference>
<proteinExistence type="predicted"/>
<dbReference type="OrthoDB" id="2187339at2"/>
<evidence type="ECO:0000313" key="3">
    <source>
        <dbReference type="Proteomes" id="UP000010475"/>
    </source>
</evidence>